<keyword evidence="4 5" id="KW-0732">Signal</keyword>
<name>A0A7J6GF40_CANSA</name>
<dbReference type="GO" id="GO:0005576">
    <property type="term" value="C:extracellular region"/>
    <property type="evidence" value="ECO:0007669"/>
    <property type="project" value="UniProtKB-SubCell"/>
</dbReference>
<evidence type="ECO:0000313" key="8">
    <source>
        <dbReference type="Proteomes" id="UP000583929"/>
    </source>
</evidence>
<dbReference type="FunFam" id="2.40.70.10:FF:000041">
    <property type="entry name" value="Basic 7S globulin"/>
    <property type="match status" value="1"/>
</dbReference>
<accession>A0A7J6GF40</accession>
<dbReference type="InterPro" id="IPR021109">
    <property type="entry name" value="Peptidase_aspartic_dom_sf"/>
</dbReference>
<feature type="domain" description="Xylanase inhibitor C-terminal" evidence="6">
    <location>
        <begin position="147"/>
        <end position="306"/>
    </location>
</feature>
<dbReference type="Pfam" id="PF14541">
    <property type="entry name" value="TAXi_C"/>
    <property type="match status" value="1"/>
</dbReference>
<proteinExistence type="inferred from homology"/>
<keyword evidence="3" id="KW-0964">Secreted</keyword>
<feature type="chain" id="PRO_5029442316" description="Xylanase inhibitor C-terminal domain-containing protein" evidence="5">
    <location>
        <begin position="25"/>
        <end position="330"/>
    </location>
</feature>
<dbReference type="InterPro" id="IPR001461">
    <property type="entry name" value="Aspartic_peptidase_A1"/>
</dbReference>
<comment type="similarity">
    <text evidence="2">Belongs to the peptidase A1 family.</text>
</comment>
<evidence type="ECO:0000313" key="7">
    <source>
        <dbReference type="EMBL" id="KAF4381452.1"/>
    </source>
</evidence>
<comment type="subcellular location">
    <subcellularLocation>
        <location evidence="1">Secreted</location>
        <location evidence="1">Extracellular space</location>
    </subcellularLocation>
</comment>
<dbReference type="Proteomes" id="UP000583929">
    <property type="component" value="Unassembled WGS sequence"/>
</dbReference>
<dbReference type="GO" id="GO:0004190">
    <property type="term" value="F:aspartic-type endopeptidase activity"/>
    <property type="evidence" value="ECO:0007669"/>
    <property type="project" value="InterPro"/>
</dbReference>
<keyword evidence="8" id="KW-1185">Reference proteome</keyword>
<dbReference type="GO" id="GO:0006508">
    <property type="term" value="P:proteolysis"/>
    <property type="evidence" value="ECO:0007669"/>
    <property type="project" value="InterPro"/>
</dbReference>
<dbReference type="PANTHER" id="PTHR47965">
    <property type="entry name" value="ASPARTYL PROTEASE-RELATED"/>
    <property type="match status" value="1"/>
</dbReference>
<feature type="signal peptide" evidence="5">
    <location>
        <begin position="1"/>
        <end position="24"/>
    </location>
</feature>
<dbReference type="EMBL" id="JAATIQ010000109">
    <property type="protein sequence ID" value="KAF4381452.1"/>
    <property type="molecule type" value="Genomic_DNA"/>
</dbReference>
<protein>
    <recommendedName>
        <fullName evidence="6">Xylanase inhibitor C-terminal domain-containing protein</fullName>
    </recommendedName>
</protein>
<evidence type="ECO:0000256" key="4">
    <source>
        <dbReference type="ARBA" id="ARBA00022729"/>
    </source>
</evidence>
<reference evidence="7 8" key="1">
    <citation type="journal article" date="2020" name="bioRxiv">
        <title>Sequence and annotation of 42 cannabis genomes reveals extensive copy number variation in cannabinoid synthesis and pathogen resistance genes.</title>
        <authorList>
            <person name="Mckernan K.J."/>
            <person name="Helbert Y."/>
            <person name="Kane L.T."/>
            <person name="Ebling H."/>
            <person name="Zhang L."/>
            <person name="Liu B."/>
            <person name="Eaton Z."/>
            <person name="Mclaughlin S."/>
            <person name="Kingan S."/>
            <person name="Baybayan P."/>
            <person name="Concepcion G."/>
            <person name="Jordan M."/>
            <person name="Riva A."/>
            <person name="Barbazuk W."/>
            <person name="Harkins T."/>
        </authorList>
    </citation>
    <scope>NUCLEOTIDE SEQUENCE [LARGE SCALE GENOMIC DNA]</scope>
    <source>
        <strain evidence="8">cv. Jamaican Lion 4</strain>
        <tissue evidence="7">Leaf</tissue>
    </source>
</reference>
<dbReference type="PANTHER" id="PTHR47965:SF103">
    <property type="entry name" value="EUKARYOTIC ASPARTYL PROTEASE FAMILY PROTEIN"/>
    <property type="match status" value="1"/>
</dbReference>
<organism evidence="7 8">
    <name type="scientific">Cannabis sativa</name>
    <name type="common">Hemp</name>
    <name type="synonym">Marijuana</name>
    <dbReference type="NCBI Taxonomy" id="3483"/>
    <lineage>
        <taxon>Eukaryota</taxon>
        <taxon>Viridiplantae</taxon>
        <taxon>Streptophyta</taxon>
        <taxon>Embryophyta</taxon>
        <taxon>Tracheophyta</taxon>
        <taxon>Spermatophyta</taxon>
        <taxon>Magnoliopsida</taxon>
        <taxon>eudicotyledons</taxon>
        <taxon>Gunneridae</taxon>
        <taxon>Pentapetalae</taxon>
        <taxon>rosids</taxon>
        <taxon>fabids</taxon>
        <taxon>Rosales</taxon>
        <taxon>Cannabaceae</taxon>
        <taxon>Cannabis</taxon>
    </lineage>
</organism>
<evidence type="ECO:0000256" key="5">
    <source>
        <dbReference type="SAM" id="SignalP"/>
    </source>
</evidence>
<sequence>MAISFYFLLFTYLFFSNIITPSIAKPPVFKPQAVLIPVIKDASTKQYIAKINQRTPLVPLKLTIDLGGDILMISCQKGYVSSTYKPSRCGSAPCNRAGQISTIFNDCVEGLKPGCNNNTCSVSPYNPFTLRSTSGELAQDIIAIHSTNGHNVGTKLNTTLFSISAKDGTGGTKISTSQPYTTLETSIYKAVVGEISKALAEVPRVKAVAPFGLCFNSTSIGITRTGPAVPQIDLVLQNNNVWTIFGANSMVKVRNGVLCLGFVDGGKLYFQDFDIPYSPTAIIIGGHQIEDNLLEFDLVASRLGFTSSLLFSQTSCSFKFNFTSNNAYVE</sequence>
<dbReference type="SUPFAM" id="SSF50630">
    <property type="entry name" value="Acid proteases"/>
    <property type="match status" value="1"/>
</dbReference>
<evidence type="ECO:0000256" key="2">
    <source>
        <dbReference type="ARBA" id="ARBA00007447"/>
    </source>
</evidence>
<dbReference type="AlphaFoldDB" id="A0A7J6GF40"/>
<dbReference type="Gene3D" id="2.40.70.10">
    <property type="entry name" value="Acid Proteases"/>
    <property type="match status" value="1"/>
</dbReference>
<gene>
    <name evidence="7" type="ORF">G4B88_029807</name>
</gene>
<evidence type="ECO:0000259" key="6">
    <source>
        <dbReference type="Pfam" id="PF14541"/>
    </source>
</evidence>
<evidence type="ECO:0000256" key="3">
    <source>
        <dbReference type="ARBA" id="ARBA00022525"/>
    </source>
</evidence>
<evidence type="ECO:0000256" key="1">
    <source>
        <dbReference type="ARBA" id="ARBA00004239"/>
    </source>
</evidence>
<comment type="caution">
    <text evidence="7">The sequence shown here is derived from an EMBL/GenBank/DDBJ whole genome shotgun (WGS) entry which is preliminary data.</text>
</comment>
<dbReference type="InterPro" id="IPR032799">
    <property type="entry name" value="TAXi_C"/>
</dbReference>